<dbReference type="InterPro" id="IPR014030">
    <property type="entry name" value="Ketoacyl_synth_N"/>
</dbReference>
<dbReference type="InterPro" id="IPR000794">
    <property type="entry name" value="Beta-ketoacyl_synthase"/>
</dbReference>
<organism evidence="6 7">
    <name type="scientific">Mesocestoides corti</name>
    <name type="common">Flatworm</name>
    <dbReference type="NCBI Taxonomy" id="53468"/>
    <lineage>
        <taxon>Eukaryota</taxon>
        <taxon>Metazoa</taxon>
        <taxon>Spiralia</taxon>
        <taxon>Lophotrochozoa</taxon>
        <taxon>Platyhelminthes</taxon>
        <taxon>Cestoda</taxon>
        <taxon>Eucestoda</taxon>
        <taxon>Cyclophyllidea</taxon>
        <taxon>Mesocestoididae</taxon>
        <taxon>Mesocestoides</taxon>
    </lineage>
</organism>
<evidence type="ECO:0000256" key="4">
    <source>
        <dbReference type="RuleBase" id="RU003694"/>
    </source>
</evidence>
<dbReference type="Pfam" id="PF00109">
    <property type="entry name" value="ketoacyl-synt"/>
    <property type="match status" value="1"/>
</dbReference>
<dbReference type="STRING" id="53468.A0A0R3U6I9"/>
<gene>
    <name evidence="6" type="ORF">MCOS_LOCUS2395</name>
</gene>
<feature type="domain" description="Ketosynthase family 3 (KS3)" evidence="5">
    <location>
        <begin position="16"/>
        <end position="491"/>
    </location>
</feature>
<dbReference type="EC" id="2.3.1.41" evidence="2"/>
<dbReference type="Gene3D" id="3.40.47.10">
    <property type="match status" value="2"/>
</dbReference>
<evidence type="ECO:0000256" key="1">
    <source>
        <dbReference type="ARBA" id="ARBA00008467"/>
    </source>
</evidence>
<dbReference type="GO" id="GO:0005739">
    <property type="term" value="C:mitochondrion"/>
    <property type="evidence" value="ECO:0007669"/>
    <property type="project" value="TreeGrafter"/>
</dbReference>
<keyword evidence="3 4" id="KW-0808">Transferase</keyword>
<name>A0A0R3U6I9_MESCO</name>
<evidence type="ECO:0000313" key="6">
    <source>
        <dbReference type="EMBL" id="VDD76392.1"/>
    </source>
</evidence>
<dbReference type="CDD" id="cd00834">
    <property type="entry name" value="KAS_I_II"/>
    <property type="match status" value="1"/>
</dbReference>
<evidence type="ECO:0000256" key="3">
    <source>
        <dbReference type="ARBA" id="ARBA00022679"/>
    </source>
</evidence>
<dbReference type="PROSITE" id="PS52004">
    <property type="entry name" value="KS3_2"/>
    <property type="match status" value="1"/>
</dbReference>
<evidence type="ECO:0000259" key="5">
    <source>
        <dbReference type="PROSITE" id="PS52004"/>
    </source>
</evidence>
<dbReference type="EMBL" id="UXSR01000385">
    <property type="protein sequence ID" value="VDD76392.1"/>
    <property type="molecule type" value="Genomic_DNA"/>
</dbReference>
<evidence type="ECO:0000256" key="2">
    <source>
        <dbReference type="ARBA" id="ARBA00013191"/>
    </source>
</evidence>
<dbReference type="InterPro" id="IPR020841">
    <property type="entry name" value="PKS_Beta-ketoAc_synthase_dom"/>
</dbReference>
<dbReference type="SMART" id="SM00825">
    <property type="entry name" value="PKS_KS"/>
    <property type="match status" value="1"/>
</dbReference>
<protein>
    <recommendedName>
        <fullName evidence="2">beta-ketoacyl-[acyl-carrier-protein] synthase I</fullName>
        <ecNumber evidence="2">2.3.1.41</ecNumber>
    </recommendedName>
</protein>
<reference evidence="6 7" key="1">
    <citation type="submission" date="2018-10" db="EMBL/GenBank/DDBJ databases">
        <authorList>
            <consortium name="Pathogen Informatics"/>
        </authorList>
    </citation>
    <scope>NUCLEOTIDE SEQUENCE [LARGE SCALE GENOMIC DNA]</scope>
</reference>
<sequence length="494" mass="53030">MNFTRCPVKTSMQEKYRRVVVRGVGLVSCLGVSVAETWGRLLRNECGLRPLEGNAYDPLRFALVGFNGPCRVGGSVSDQAIDERWQELENDQASLPGLAGRTDRRSMSRACVLGILAAHEALQQSGWLPDHNSSSCDSSRLNQISFRAGTYFSTGMEGVSEILRSQALMDERGYAGMGAHVLLRTLGNMPAAHISRAWGLRGPAMTCNTACASGLHSVGEAFRMIQHGEADMVLTGACEAPLNSWILTAFSRIRALSLEPDAQRASRPFDAARDGFAMAEGAAAMVLEAWPLPGSPSCQPPIAEILGFGRSSDAYSLVSPEPTGDGAFRSMKAALDDARIDSLTDLGHINCHATSTPAGDTTELAAIARLFAAYGTQHHQTQVQVNSVKGHLGHSLGAAGALEAVYCALAAKHGICVANRNLERPPSPDEIARVLERTTKKDEAKEISEMMFEKISFGAEPNWVRKGGRRRLVLTNSFGFGGTNASLVLSNWVD</sequence>
<dbReference type="GO" id="GO:0004315">
    <property type="term" value="F:3-oxoacyl-[acyl-carrier-protein] synthase activity"/>
    <property type="evidence" value="ECO:0007669"/>
    <property type="project" value="UniProtKB-EC"/>
</dbReference>
<dbReference type="Proteomes" id="UP000267029">
    <property type="component" value="Unassembled WGS sequence"/>
</dbReference>
<dbReference type="PANTHER" id="PTHR11712">
    <property type="entry name" value="POLYKETIDE SYNTHASE-RELATED"/>
    <property type="match status" value="1"/>
</dbReference>
<dbReference type="GO" id="GO:0006633">
    <property type="term" value="P:fatty acid biosynthetic process"/>
    <property type="evidence" value="ECO:0007669"/>
    <property type="project" value="TreeGrafter"/>
</dbReference>
<proteinExistence type="inferred from homology"/>
<dbReference type="AlphaFoldDB" id="A0A0R3U6I9"/>
<comment type="similarity">
    <text evidence="1 4">Belongs to the thiolase-like superfamily. Beta-ketoacyl-ACP synthases family.</text>
</comment>
<dbReference type="PANTHER" id="PTHR11712:SF336">
    <property type="entry name" value="3-OXOACYL-[ACYL-CARRIER-PROTEIN] SYNTHASE, MITOCHONDRIAL"/>
    <property type="match status" value="1"/>
</dbReference>
<dbReference type="OrthoDB" id="5334845at2759"/>
<dbReference type="InterPro" id="IPR014031">
    <property type="entry name" value="Ketoacyl_synth_C"/>
</dbReference>
<dbReference type="SUPFAM" id="SSF53901">
    <property type="entry name" value="Thiolase-like"/>
    <property type="match status" value="2"/>
</dbReference>
<dbReference type="Pfam" id="PF02801">
    <property type="entry name" value="Ketoacyl-synt_C"/>
    <property type="match status" value="1"/>
</dbReference>
<keyword evidence="7" id="KW-1185">Reference proteome</keyword>
<evidence type="ECO:0000313" key="7">
    <source>
        <dbReference type="Proteomes" id="UP000267029"/>
    </source>
</evidence>
<accession>A0A0R3U6I9</accession>
<dbReference type="InterPro" id="IPR016039">
    <property type="entry name" value="Thiolase-like"/>
</dbReference>